<name>A0ABW1ZVX9_9GAMM</name>
<accession>A0ABW1ZVX9</accession>
<keyword evidence="3" id="KW-0238">DNA-binding</keyword>
<evidence type="ECO:0000313" key="7">
    <source>
        <dbReference type="Proteomes" id="UP001596422"/>
    </source>
</evidence>
<dbReference type="CDD" id="cd08420">
    <property type="entry name" value="PBP2_CysL_like"/>
    <property type="match status" value="1"/>
</dbReference>
<proteinExistence type="inferred from homology"/>
<evidence type="ECO:0000259" key="5">
    <source>
        <dbReference type="Pfam" id="PF03466"/>
    </source>
</evidence>
<dbReference type="Proteomes" id="UP001596422">
    <property type="component" value="Unassembled WGS sequence"/>
</dbReference>
<evidence type="ECO:0000256" key="2">
    <source>
        <dbReference type="ARBA" id="ARBA00023015"/>
    </source>
</evidence>
<protein>
    <submittedName>
        <fullName evidence="6">LysR substrate-binding domain-containing protein</fullName>
    </submittedName>
</protein>
<keyword evidence="7" id="KW-1185">Reference proteome</keyword>
<evidence type="ECO:0000256" key="3">
    <source>
        <dbReference type="ARBA" id="ARBA00023125"/>
    </source>
</evidence>
<organism evidence="6 7">
    <name type="scientific">Marinobacterium aestuariivivens</name>
    <dbReference type="NCBI Taxonomy" id="1698799"/>
    <lineage>
        <taxon>Bacteria</taxon>
        <taxon>Pseudomonadati</taxon>
        <taxon>Pseudomonadota</taxon>
        <taxon>Gammaproteobacteria</taxon>
        <taxon>Oceanospirillales</taxon>
        <taxon>Oceanospirillaceae</taxon>
        <taxon>Marinobacterium</taxon>
    </lineage>
</organism>
<evidence type="ECO:0000256" key="1">
    <source>
        <dbReference type="ARBA" id="ARBA00009437"/>
    </source>
</evidence>
<dbReference type="SUPFAM" id="SSF53850">
    <property type="entry name" value="Periplasmic binding protein-like II"/>
    <property type="match status" value="1"/>
</dbReference>
<dbReference type="EMBL" id="JBHSWE010000001">
    <property type="protein sequence ID" value="MFC6669339.1"/>
    <property type="molecule type" value="Genomic_DNA"/>
</dbReference>
<evidence type="ECO:0000313" key="6">
    <source>
        <dbReference type="EMBL" id="MFC6669339.1"/>
    </source>
</evidence>
<dbReference type="Gene3D" id="3.40.190.10">
    <property type="entry name" value="Periplasmic binding protein-like II"/>
    <property type="match status" value="2"/>
</dbReference>
<sequence>MAGVTGLFGTQGPLTGQLRIGASHTIGNNLLPRLLAGFMAQVPCRRPRVTIRSTALLIEQLQRFELDLAFIEGMSGEEELLIMPWGQDEMHVVASPDHPLADGRSHPLAALNDQRWVLREPRSGTREQFERLLLPRLERWHLALEMNANEGVNNSVAAGLGLGFMSRLATEALCEARKLREVRLERHFSRQLSLICHRDKYRSPLLERFLDYSRDWRPVQ</sequence>
<feature type="domain" description="LysR substrate-binding" evidence="5">
    <location>
        <begin position="12"/>
        <end position="216"/>
    </location>
</feature>
<comment type="caution">
    <text evidence="6">The sequence shown here is derived from an EMBL/GenBank/DDBJ whole genome shotgun (WGS) entry which is preliminary data.</text>
</comment>
<dbReference type="InterPro" id="IPR005119">
    <property type="entry name" value="LysR_subst-bd"/>
</dbReference>
<dbReference type="Pfam" id="PF03466">
    <property type="entry name" value="LysR_substrate"/>
    <property type="match status" value="1"/>
</dbReference>
<reference evidence="7" key="1">
    <citation type="journal article" date="2019" name="Int. J. Syst. Evol. Microbiol.">
        <title>The Global Catalogue of Microorganisms (GCM) 10K type strain sequencing project: providing services to taxonomists for standard genome sequencing and annotation.</title>
        <authorList>
            <consortium name="The Broad Institute Genomics Platform"/>
            <consortium name="The Broad Institute Genome Sequencing Center for Infectious Disease"/>
            <person name="Wu L."/>
            <person name="Ma J."/>
        </authorList>
    </citation>
    <scope>NUCLEOTIDE SEQUENCE [LARGE SCALE GENOMIC DNA]</scope>
    <source>
        <strain evidence="7">NBRC 111756</strain>
    </source>
</reference>
<gene>
    <name evidence="6" type="ORF">ACFQDL_03915</name>
</gene>
<evidence type="ECO:0000256" key="4">
    <source>
        <dbReference type="ARBA" id="ARBA00023163"/>
    </source>
</evidence>
<dbReference type="PANTHER" id="PTHR30126:SF94">
    <property type="entry name" value="LYSR FAMILY TRANSCRIPTIONAL REGULATOR"/>
    <property type="match status" value="1"/>
</dbReference>
<comment type="similarity">
    <text evidence="1">Belongs to the LysR transcriptional regulatory family.</text>
</comment>
<keyword evidence="4" id="KW-0804">Transcription</keyword>
<keyword evidence="2" id="KW-0805">Transcription regulation</keyword>
<dbReference type="RefSeq" id="WP_379907904.1">
    <property type="nucleotide sequence ID" value="NZ_JBHSWE010000001.1"/>
</dbReference>
<dbReference type="PANTHER" id="PTHR30126">
    <property type="entry name" value="HTH-TYPE TRANSCRIPTIONAL REGULATOR"/>
    <property type="match status" value="1"/>
</dbReference>